<keyword evidence="2" id="KW-1185">Reference proteome</keyword>
<evidence type="ECO:0000313" key="2">
    <source>
        <dbReference type="Proteomes" id="UP000265520"/>
    </source>
</evidence>
<evidence type="ECO:0000313" key="1">
    <source>
        <dbReference type="EMBL" id="MCI82020.1"/>
    </source>
</evidence>
<comment type="caution">
    <text evidence="1">The sequence shown here is derived from an EMBL/GenBank/DDBJ whole genome shotgun (WGS) entry which is preliminary data.</text>
</comment>
<dbReference type="Proteomes" id="UP000265520">
    <property type="component" value="Unassembled WGS sequence"/>
</dbReference>
<protein>
    <submittedName>
        <fullName evidence="1">Uncharacterized protein</fullName>
    </submittedName>
</protein>
<proteinExistence type="predicted"/>
<organism evidence="1 2">
    <name type="scientific">Trifolium medium</name>
    <dbReference type="NCBI Taxonomy" id="97028"/>
    <lineage>
        <taxon>Eukaryota</taxon>
        <taxon>Viridiplantae</taxon>
        <taxon>Streptophyta</taxon>
        <taxon>Embryophyta</taxon>
        <taxon>Tracheophyta</taxon>
        <taxon>Spermatophyta</taxon>
        <taxon>Magnoliopsida</taxon>
        <taxon>eudicotyledons</taxon>
        <taxon>Gunneridae</taxon>
        <taxon>Pentapetalae</taxon>
        <taxon>rosids</taxon>
        <taxon>fabids</taxon>
        <taxon>Fabales</taxon>
        <taxon>Fabaceae</taxon>
        <taxon>Papilionoideae</taxon>
        <taxon>50 kb inversion clade</taxon>
        <taxon>NPAAA clade</taxon>
        <taxon>Hologalegina</taxon>
        <taxon>IRL clade</taxon>
        <taxon>Trifolieae</taxon>
        <taxon>Trifolium</taxon>
    </lineage>
</organism>
<reference evidence="1 2" key="1">
    <citation type="journal article" date="2018" name="Front. Plant Sci.">
        <title>Red Clover (Trifolium pratense) and Zigzag Clover (T. medium) - A Picture of Genomic Similarities and Differences.</title>
        <authorList>
            <person name="Dluhosova J."/>
            <person name="Istvanek J."/>
            <person name="Nedelnik J."/>
            <person name="Repkova J."/>
        </authorList>
    </citation>
    <scope>NUCLEOTIDE SEQUENCE [LARGE SCALE GENOMIC DNA]</scope>
    <source>
        <strain evidence="2">cv. 10/8</strain>
        <tissue evidence="1">Leaf</tissue>
    </source>
</reference>
<dbReference type="AlphaFoldDB" id="A0A392V6E3"/>
<name>A0A392V6E3_9FABA</name>
<sequence length="53" mass="5598">MNSLTEGIAYPLLARNLLSVGIAGLHHGSKLPLSVSPVTYGLVEATKIVPKNR</sequence>
<accession>A0A392V6E3</accession>
<dbReference type="EMBL" id="LXQA011033129">
    <property type="protein sequence ID" value="MCI82020.1"/>
    <property type="molecule type" value="Genomic_DNA"/>
</dbReference>